<dbReference type="GO" id="GO:0003677">
    <property type="term" value="F:DNA binding"/>
    <property type="evidence" value="ECO:0007669"/>
    <property type="project" value="UniProtKB-KW"/>
</dbReference>
<keyword evidence="9" id="KW-0238">DNA-binding</keyword>
<dbReference type="Gene3D" id="1.10.150.20">
    <property type="entry name" value="5' to 3' exonuclease, C-terminal subdomain"/>
    <property type="match status" value="1"/>
</dbReference>
<reference evidence="13 14" key="1">
    <citation type="submission" date="2019-08" db="EMBL/GenBank/DDBJ databases">
        <authorList>
            <person name="Lei W."/>
        </authorList>
    </citation>
    <scope>NUCLEOTIDE SEQUENCE [LARGE SCALE GENOMIC DNA]</scope>
    <source>
        <strain evidence="13 14">CCUG 58627</strain>
    </source>
</reference>
<proteinExistence type="predicted"/>
<evidence type="ECO:0000256" key="1">
    <source>
        <dbReference type="ARBA" id="ARBA00000877"/>
    </source>
</evidence>
<keyword evidence="3" id="KW-0808">Transferase</keyword>
<dbReference type="PANTHER" id="PTHR34185">
    <property type="entry name" value="DIADENYLATE CYCLASE"/>
    <property type="match status" value="1"/>
</dbReference>
<dbReference type="AlphaFoldDB" id="A0A5C5UI81"/>
<dbReference type="PROSITE" id="PS51794">
    <property type="entry name" value="DAC"/>
    <property type="match status" value="1"/>
</dbReference>
<dbReference type="GO" id="GO:0005524">
    <property type="term" value="F:ATP binding"/>
    <property type="evidence" value="ECO:0007669"/>
    <property type="project" value="UniProtKB-KW"/>
</dbReference>
<keyword evidence="8" id="KW-0460">Magnesium</keyword>
<dbReference type="Pfam" id="PF02457">
    <property type="entry name" value="DAC"/>
    <property type="match status" value="1"/>
</dbReference>
<keyword evidence="14" id="KW-1185">Reference proteome</keyword>
<evidence type="ECO:0000256" key="7">
    <source>
        <dbReference type="ARBA" id="ARBA00022840"/>
    </source>
</evidence>
<sequence length="351" mass="39106">MHAHPLTLNATLERLAPGTALRDGLERILRGRTGALIVLGFNDEVAAICDGGFELDVEFTATRLRELCKMDGAVVLSDSGHHIRRANVQLMPDAALPTGESGTRHRSAERTALQTGYPVIAVSQSMKLITVYVNGARHVLQGSSEILSRANQALATMERYRQRLDRDNQYLFRAELNHYSTVSDVIAVVQRMELLRRAAETIHRDVIELGVDGKQLSIQLAELHGDNEHDLEVIVRDYLVSAALPSDTAVKAALTSLRNLPDTELVKGTLVARILGFPVAEESLNQWIVPRGYRVLNRVPRVQPFLMDKLVAEFGDLHRLLEVNIDDIAKVEHVGTLWARHIHDGLSRLRR</sequence>
<evidence type="ECO:0000313" key="14">
    <source>
        <dbReference type="Proteomes" id="UP000320791"/>
    </source>
</evidence>
<protein>
    <recommendedName>
        <fullName evidence="11">diadenylate cyclase</fullName>
        <ecNumber evidence="11">2.7.7.85</ecNumber>
    </recommendedName>
</protein>
<comment type="caution">
    <text evidence="13">The sequence shown here is derived from an EMBL/GenBank/DDBJ whole genome shotgun (WGS) entry which is preliminary data.</text>
</comment>
<keyword evidence="5" id="KW-0547">Nucleotide-binding</keyword>
<dbReference type="InterPro" id="IPR010994">
    <property type="entry name" value="RuvA_2-like"/>
</dbReference>
<keyword evidence="7" id="KW-0067">ATP-binding</keyword>
<dbReference type="EMBL" id="VOHM01000012">
    <property type="protein sequence ID" value="TWT25537.1"/>
    <property type="molecule type" value="Genomic_DNA"/>
</dbReference>
<evidence type="ECO:0000256" key="8">
    <source>
        <dbReference type="ARBA" id="ARBA00022842"/>
    </source>
</evidence>
<evidence type="ECO:0000259" key="12">
    <source>
        <dbReference type="PROSITE" id="PS51794"/>
    </source>
</evidence>
<keyword evidence="10" id="KW-0234">DNA repair</keyword>
<evidence type="ECO:0000256" key="5">
    <source>
        <dbReference type="ARBA" id="ARBA00022741"/>
    </source>
</evidence>
<keyword evidence="4" id="KW-0548">Nucleotidyltransferase</keyword>
<evidence type="ECO:0000256" key="9">
    <source>
        <dbReference type="ARBA" id="ARBA00023125"/>
    </source>
</evidence>
<dbReference type="InterPro" id="IPR050338">
    <property type="entry name" value="DisA"/>
</dbReference>
<dbReference type="InterPro" id="IPR036888">
    <property type="entry name" value="DNA_integrity_DisA_N_sf"/>
</dbReference>
<accession>A0A5C5UI81</accession>
<dbReference type="FunFam" id="3.40.1700.10:FF:000001">
    <property type="entry name" value="DNA integrity scanning protein DisA"/>
    <property type="match status" value="1"/>
</dbReference>
<dbReference type="NCBIfam" id="NF010009">
    <property type="entry name" value="PRK13482.1"/>
    <property type="match status" value="1"/>
</dbReference>
<evidence type="ECO:0000313" key="13">
    <source>
        <dbReference type="EMBL" id="TWT25537.1"/>
    </source>
</evidence>
<dbReference type="EC" id="2.7.7.85" evidence="11"/>
<comment type="catalytic activity">
    <reaction evidence="1">
        <text>2 ATP = 3',3'-c-di-AMP + 2 diphosphate</text>
        <dbReference type="Rhea" id="RHEA:35655"/>
        <dbReference type="ChEBI" id="CHEBI:30616"/>
        <dbReference type="ChEBI" id="CHEBI:33019"/>
        <dbReference type="ChEBI" id="CHEBI:71500"/>
        <dbReference type="EC" id="2.7.7.85"/>
    </reaction>
</comment>
<dbReference type="Gene3D" id="3.40.1700.10">
    <property type="entry name" value="DNA integrity scanning protein, DisA, N-terminal domain"/>
    <property type="match status" value="1"/>
</dbReference>
<evidence type="ECO:0000256" key="6">
    <source>
        <dbReference type="ARBA" id="ARBA00022763"/>
    </source>
</evidence>
<comment type="cofactor">
    <cofactor evidence="2">
        <name>Mg(2+)</name>
        <dbReference type="ChEBI" id="CHEBI:18420"/>
    </cofactor>
</comment>
<dbReference type="GO" id="GO:0106408">
    <property type="term" value="F:diadenylate cyclase activity"/>
    <property type="evidence" value="ECO:0007669"/>
    <property type="project" value="UniProtKB-EC"/>
</dbReference>
<dbReference type="Proteomes" id="UP000320791">
    <property type="component" value="Unassembled WGS sequence"/>
</dbReference>
<dbReference type="OrthoDB" id="41841at2"/>
<keyword evidence="6" id="KW-0227">DNA damage</keyword>
<evidence type="ECO:0000256" key="2">
    <source>
        <dbReference type="ARBA" id="ARBA00001946"/>
    </source>
</evidence>
<evidence type="ECO:0000256" key="3">
    <source>
        <dbReference type="ARBA" id="ARBA00022679"/>
    </source>
</evidence>
<dbReference type="SUPFAM" id="SSF143597">
    <property type="entry name" value="YojJ-like"/>
    <property type="match status" value="1"/>
</dbReference>
<dbReference type="SUPFAM" id="SSF47781">
    <property type="entry name" value="RuvA domain 2-like"/>
    <property type="match status" value="1"/>
</dbReference>
<dbReference type="GO" id="GO:0006281">
    <property type="term" value="P:DNA repair"/>
    <property type="evidence" value="ECO:0007669"/>
    <property type="project" value="UniProtKB-KW"/>
</dbReference>
<dbReference type="RefSeq" id="WP_146324406.1">
    <property type="nucleotide sequence ID" value="NZ_BAABLR010000021.1"/>
</dbReference>
<name>A0A5C5UI81_9CORY</name>
<organism evidence="13 14">
    <name type="scientific">Corynebacterium canis</name>
    <dbReference type="NCBI Taxonomy" id="679663"/>
    <lineage>
        <taxon>Bacteria</taxon>
        <taxon>Bacillati</taxon>
        <taxon>Actinomycetota</taxon>
        <taxon>Actinomycetes</taxon>
        <taxon>Mycobacteriales</taxon>
        <taxon>Corynebacteriaceae</taxon>
        <taxon>Corynebacterium</taxon>
    </lineage>
</organism>
<gene>
    <name evidence="13" type="primary">disA</name>
    <name evidence="13" type="ORF">FRX94_06930</name>
</gene>
<dbReference type="PANTHER" id="PTHR34185:SF3">
    <property type="entry name" value="DNA INTEGRITY SCANNING PROTEIN DISA"/>
    <property type="match status" value="1"/>
</dbReference>
<dbReference type="InterPro" id="IPR018906">
    <property type="entry name" value="DNA_integrity_scan_DisA_link"/>
</dbReference>
<dbReference type="InterPro" id="IPR038331">
    <property type="entry name" value="DisA_sf"/>
</dbReference>
<dbReference type="InterPro" id="IPR003390">
    <property type="entry name" value="DNA_integrity_scan_DisA_N"/>
</dbReference>
<dbReference type="Gene3D" id="1.20.1260.110">
    <property type="entry name" value="DNA integrity scanning linker region"/>
    <property type="match status" value="1"/>
</dbReference>
<evidence type="ECO:0000256" key="11">
    <source>
        <dbReference type="ARBA" id="ARBA00066492"/>
    </source>
</evidence>
<dbReference type="GO" id="GO:0004016">
    <property type="term" value="F:adenylate cyclase activity"/>
    <property type="evidence" value="ECO:0007669"/>
    <property type="project" value="TreeGrafter"/>
</dbReference>
<dbReference type="Pfam" id="PF10635">
    <property type="entry name" value="DisA-linker"/>
    <property type="match status" value="1"/>
</dbReference>
<evidence type="ECO:0000256" key="10">
    <source>
        <dbReference type="ARBA" id="ARBA00023204"/>
    </source>
</evidence>
<feature type="domain" description="DAC" evidence="12">
    <location>
        <begin position="5"/>
        <end position="145"/>
    </location>
</feature>
<evidence type="ECO:0000256" key="4">
    <source>
        <dbReference type="ARBA" id="ARBA00022695"/>
    </source>
</evidence>